<dbReference type="PANTHER" id="PTHR33507:SF3">
    <property type="entry name" value="INNER MEMBRANE PROTEIN YBBJ"/>
    <property type="match status" value="1"/>
</dbReference>
<organism evidence="7 8">
    <name type="scientific">Pseudovibrio axinellae</name>
    <dbReference type="NCBI Taxonomy" id="989403"/>
    <lineage>
        <taxon>Bacteria</taxon>
        <taxon>Pseudomonadati</taxon>
        <taxon>Pseudomonadota</taxon>
        <taxon>Alphaproteobacteria</taxon>
        <taxon>Hyphomicrobiales</taxon>
        <taxon>Stappiaceae</taxon>
        <taxon>Pseudovibrio</taxon>
    </lineage>
</organism>
<dbReference type="AlphaFoldDB" id="A0A161XG18"/>
<feature type="transmembrane region" description="Helical" evidence="5">
    <location>
        <begin position="12"/>
        <end position="29"/>
    </location>
</feature>
<evidence type="ECO:0000259" key="6">
    <source>
        <dbReference type="Pfam" id="PF01957"/>
    </source>
</evidence>
<evidence type="ECO:0000313" key="7">
    <source>
        <dbReference type="EMBL" id="KZL20745.1"/>
    </source>
</evidence>
<dbReference type="PANTHER" id="PTHR33507">
    <property type="entry name" value="INNER MEMBRANE PROTEIN YBBJ"/>
    <property type="match status" value="1"/>
</dbReference>
<keyword evidence="3 5" id="KW-1133">Transmembrane helix</keyword>
<dbReference type="RefSeq" id="WP_068003874.1">
    <property type="nucleotide sequence ID" value="NZ_FOFM01000007.1"/>
</dbReference>
<protein>
    <submittedName>
        <fullName evidence="7">Inner membrane protein YbbJ</fullName>
    </submittedName>
</protein>
<evidence type="ECO:0000256" key="1">
    <source>
        <dbReference type="ARBA" id="ARBA00004141"/>
    </source>
</evidence>
<dbReference type="Gene3D" id="2.40.50.140">
    <property type="entry name" value="Nucleic acid-binding proteins"/>
    <property type="match status" value="1"/>
</dbReference>
<dbReference type="InterPro" id="IPR052165">
    <property type="entry name" value="Membrane_assoc_protease"/>
</dbReference>
<feature type="domain" description="NfeD-like C-terminal" evidence="6">
    <location>
        <begin position="95"/>
        <end position="147"/>
    </location>
</feature>
<keyword evidence="2 5" id="KW-0812">Transmembrane</keyword>
<evidence type="ECO:0000256" key="4">
    <source>
        <dbReference type="ARBA" id="ARBA00023136"/>
    </source>
</evidence>
<keyword evidence="4 5" id="KW-0472">Membrane</keyword>
<dbReference type="OrthoDB" id="9810336at2"/>
<name>A0A161XG18_9HYPH</name>
<dbReference type="GO" id="GO:0005886">
    <property type="term" value="C:plasma membrane"/>
    <property type="evidence" value="ECO:0007669"/>
    <property type="project" value="TreeGrafter"/>
</dbReference>
<dbReference type="EMBL" id="LMCB01000006">
    <property type="protein sequence ID" value="KZL20745.1"/>
    <property type="molecule type" value="Genomic_DNA"/>
</dbReference>
<comment type="subcellular location">
    <subcellularLocation>
        <location evidence="1">Membrane</location>
        <topology evidence="1">Multi-pass membrane protein</topology>
    </subcellularLocation>
</comment>
<dbReference type="Proteomes" id="UP000076577">
    <property type="component" value="Unassembled WGS sequence"/>
</dbReference>
<dbReference type="STRING" id="989403.SAMN05421798_107144"/>
<evidence type="ECO:0000256" key="3">
    <source>
        <dbReference type="ARBA" id="ARBA00022989"/>
    </source>
</evidence>
<dbReference type="InterPro" id="IPR012340">
    <property type="entry name" value="NA-bd_OB-fold"/>
</dbReference>
<gene>
    <name evidence="7" type="primary">ybbJ</name>
    <name evidence="7" type="ORF">PsAD2_01233</name>
</gene>
<dbReference type="PATRIC" id="fig|989403.3.peg.1319"/>
<keyword evidence="8" id="KW-1185">Reference proteome</keyword>
<feature type="transmembrane region" description="Helical" evidence="5">
    <location>
        <begin position="57"/>
        <end position="73"/>
    </location>
</feature>
<sequence length="155" mass="17059">MLMELFQNSIEPWVWFASGLVLIGLELAVPGSFLIWFGAAALIVGAVVAYFDIDWRWQLVLWGVSSLTFLFVGRRLTIKADDKEGDPYLNKRGSRYQGRVFVLKQALAHGKGTLEIGDSVWRINGPDLPEGAHVKVVGQDGTTLIVEAANESGRA</sequence>
<evidence type="ECO:0000256" key="5">
    <source>
        <dbReference type="SAM" id="Phobius"/>
    </source>
</evidence>
<evidence type="ECO:0000256" key="2">
    <source>
        <dbReference type="ARBA" id="ARBA00022692"/>
    </source>
</evidence>
<dbReference type="InterPro" id="IPR002810">
    <property type="entry name" value="NfeD-like_C"/>
</dbReference>
<evidence type="ECO:0000313" key="8">
    <source>
        <dbReference type="Proteomes" id="UP000076577"/>
    </source>
</evidence>
<reference evidence="7 8" key="1">
    <citation type="journal article" date="2016" name="Front. Microbiol.">
        <title>Comparative Genomic Analysis Reveals a Diverse Repertoire of Genes Involved in Prokaryote-Eukaryote Interactions within the Pseudovibrio Genus.</title>
        <authorList>
            <person name="Romano S."/>
            <person name="Fernandez-Guerra A."/>
            <person name="Reen F.J."/>
            <person name="Glockner F.O."/>
            <person name="Crowley S.P."/>
            <person name="O'Sullivan O."/>
            <person name="Cotter P.D."/>
            <person name="Adams C."/>
            <person name="Dobson A.D."/>
            <person name="O'Gara F."/>
        </authorList>
    </citation>
    <scope>NUCLEOTIDE SEQUENCE [LARGE SCALE GENOMIC DNA]</scope>
    <source>
        <strain evidence="7 8">Ad2</strain>
    </source>
</reference>
<comment type="caution">
    <text evidence="7">The sequence shown here is derived from an EMBL/GenBank/DDBJ whole genome shotgun (WGS) entry which is preliminary data.</text>
</comment>
<proteinExistence type="predicted"/>
<dbReference type="Pfam" id="PF01957">
    <property type="entry name" value="NfeD"/>
    <property type="match status" value="1"/>
</dbReference>
<accession>A0A161XG18</accession>